<dbReference type="Gene3D" id="3.40.190.10">
    <property type="entry name" value="Periplasmic binding protein-like II"/>
    <property type="match status" value="1"/>
</dbReference>
<dbReference type="GO" id="GO:0043190">
    <property type="term" value="C:ATP-binding cassette (ABC) transporter complex"/>
    <property type="evidence" value="ECO:0007669"/>
    <property type="project" value="InterPro"/>
</dbReference>
<evidence type="ECO:0000313" key="10">
    <source>
        <dbReference type="EMBL" id="OZI54578.1"/>
    </source>
</evidence>
<sequence>MMKVLRPTKLVAAAALALGVLASPLAHASKDVTFAVSIALETLDPYNTNSTLNQAVGKSYYEGLFEFDKDLKIQKVLATDYSVSDNGLEYTFKLRPNVKFQDGTDFNAEAVKINFDRPANPDNRLSRYIQFSVIEKIDVVDPLTVKITLKKPFSAFINALAHPAAMMISPTALKKYGKDIGFHPVGTGPFEFVEWKPAEYLKVKKFAGYWNQGKPKVDTITFRTVTDNNTRAAVVQTGEAHFAFPVPFEQAAVLAKNDKLDVVDHKNSIMARYLSMNTQVKPFNDVRVRQAINYAINKQALAKVAFNGYATVVDGVVPQGVDFAHKTGPWEHNPAKARELLKEAGYPNGFETQLWSAYNDGTSVKVVQFLQQQLQQVGIKTSVEVLESGQRVQRVQQVQKPEDAKVRLYYAGWSSSTGEADWGLRPLLTTGAFPPVLNNVSYYSNQKVDAGVQEALATTDRAKKAEIYKNVQETIWNDAPWAFLVTQNNVYVKSKNLSGVYVEPDTSFWFGDIDLKQ</sequence>
<evidence type="ECO:0000256" key="2">
    <source>
        <dbReference type="ARBA" id="ARBA00004418"/>
    </source>
</evidence>
<proteinExistence type="inferred from homology"/>
<dbReference type="SUPFAM" id="SSF53850">
    <property type="entry name" value="Periplasmic binding protein-like II"/>
    <property type="match status" value="1"/>
</dbReference>
<protein>
    <recommendedName>
        <fullName evidence="4">Glutathione-binding protein GsiB</fullName>
    </recommendedName>
</protein>
<comment type="subcellular location">
    <subcellularLocation>
        <location evidence="2">Periplasm</location>
    </subcellularLocation>
</comment>
<evidence type="ECO:0000256" key="1">
    <source>
        <dbReference type="ARBA" id="ARBA00003489"/>
    </source>
</evidence>
<dbReference type="Proteomes" id="UP000216913">
    <property type="component" value="Unassembled WGS sequence"/>
</dbReference>
<dbReference type="CDD" id="cd08499">
    <property type="entry name" value="PBP2_Ylib_like"/>
    <property type="match status" value="1"/>
</dbReference>
<dbReference type="NCBIfam" id="NF011942">
    <property type="entry name" value="PRK15413.1"/>
    <property type="match status" value="1"/>
</dbReference>
<evidence type="ECO:0000313" key="11">
    <source>
        <dbReference type="Proteomes" id="UP000216913"/>
    </source>
</evidence>
<dbReference type="PANTHER" id="PTHR30290:SF32">
    <property type="entry name" value="GLUTATHIONE-BINDING PROTEIN GSIB"/>
    <property type="match status" value="1"/>
</dbReference>
<comment type="function">
    <text evidence="1">Part of the ABC transporter complex GsiABCD involved in glutathione import. Binds glutathione.</text>
</comment>
<dbReference type="GO" id="GO:1904680">
    <property type="term" value="F:peptide transmembrane transporter activity"/>
    <property type="evidence" value="ECO:0007669"/>
    <property type="project" value="TreeGrafter"/>
</dbReference>
<comment type="caution">
    <text evidence="10">The sequence shown here is derived from an EMBL/GenBank/DDBJ whole genome shotgun (WGS) entry which is preliminary data.</text>
</comment>
<dbReference type="Gene3D" id="3.10.105.10">
    <property type="entry name" value="Dipeptide-binding Protein, Domain 3"/>
    <property type="match status" value="1"/>
</dbReference>
<dbReference type="OrthoDB" id="9801799at2"/>
<dbReference type="InterPro" id="IPR039424">
    <property type="entry name" value="SBP_5"/>
</dbReference>
<dbReference type="PANTHER" id="PTHR30290">
    <property type="entry name" value="PERIPLASMIC BINDING COMPONENT OF ABC TRANSPORTER"/>
    <property type="match status" value="1"/>
</dbReference>
<feature type="signal peptide" evidence="8">
    <location>
        <begin position="1"/>
        <end position="28"/>
    </location>
</feature>
<dbReference type="RefSeq" id="WP_094798852.1">
    <property type="nucleotide sequence ID" value="NZ_NEVN01000003.1"/>
</dbReference>
<dbReference type="AlphaFoldDB" id="A0A261TXZ4"/>
<reference evidence="10 11" key="1">
    <citation type="submission" date="2017-05" db="EMBL/GenBank/DDBJ databases">
        <title>Complete and WGS of Bordetella genogroups.</title>
        <authorList>
            <person name="Spilker T."/>
            <person name="LiPuma J."/>
        </authorList>
    </citation>
    <scope>NUCLEOTIDE SEQUENCE [LARGE SCALE GENOMIC DNA]</scope>
    <source>
        <strain evidence="10 11">AU10456</strain>
    </source>
</reference>
<accession>A0A261TXZ4</accession>
<dbReference type="Gene3D" id="3.90.76.10">
    <property type="entry name" value="Dipeptide-binding Protein, Domain 1"/>
    <property type="match status" value="1"/>
</dbReference>
<feature type="domain" description="Solute-binding protein family 5" evidence="9">
    <location>
        <begin position="72"/>
        <end position="431"/>
    </location>
</feature>
<dbReference type="InterPro" id="IPR030678">
    <property type="entry name" value="Peptide/Ni-bd"/>
</dbReference>
<comment type="similarity">
    <text evidence="3">Belongs to the bacterial solute-binding protein 5 family.</text>
</comment>
<dbReference type="EMBL" id="NEVP01000002">
    <property type="protein sequence ID" value="OZI54578.1"/>
    <property type="molecule type" value="Genomic_DNA"/>
</dbReference>
<evidence type="ECO:0000256" key="3">
    <source>
        <dbReference type="ARBA" id="ARBA00005695"/>
    </source>
</evidence>
<name>A0A261TXZ4_9BORD</name>
<organism evidence="10 11">
    <name type="scientific">Bordetella genomosp. 5</name>
    <dbReference type="NCBI Taxonomy" id="1395608"/>
    <lineage>
        <taxon>Bacteria</taxon>
        <taxon>Pseudomonadati</taxon>
        <taxon>Pseudomonadota</taxon>
        <taxon>Betaproteobacteria</taxon>
        <taxon>Burkholderiales</taxon>
        <taxon>Alcaligenaceae</taxon>
        <taxon>Bordetella</taxon>
    </lineage>
</organism>
<evidence type="ECO:0000256" key="6">
    <source>
        <dbReference type="ARBA" id="ARBA00022729"/>
    </source>
</evidence>
<evidence type="ECO:0000256" key="5">
    <source>
        <dbReference type="ARBA" id="ARBA00022448"/>
    </source>
</evidence>
<evidence type="ECO:0000259" key="9">
    <source>
        <dbReference type="Pfam" id="PF00496"/>
    </source>
</evidence>
<evidence type="ECO:0000256" key="8">
    <source>
        <dbReference type="SAM" id="SignalP"/>
    </source>
</evidence>
<keyword evidence="11" id="KW-1185">Reference proteome</keyword>
<dbReference type="GO" id="GO:0042938">
    <property type="term" value="P:dipeptide transport"/>
    <property type="evidence" value="ECO:0007669"/>
    <property type="project" value="TreeGrafter"/>
</dbReference>
<keyword evidence="6 8" id="KW-0732">Signal</keyword>
<keyword evidence="5" id="KW-0813">Transport</keyword>
<dbReference type="Pfam" id="PF00496">
    <property type="entry name" value="SBP_bac_5"/>
    <property type="match status" value="1"/>
</dbReference>
<evidence type="ECO:0000256" key="4">
    <source>
        <dbReference type="ARBA" id="ARBA00017393"/>
    </source>
</evidence>
<dbReference type="GO" id="GO:0030288">
    <property type="term" value="C:outer membrane-bounded periplasmic space"/>
    <property type="evidence" value="ECO:0007669"/>
    <property type="project" value="TreeGrafter"/>
</dbReference>
<dbReference type="PIRSF" id="PIRSF002741">
    <property type="entry name" value="MppA"/>
    <property type="match status" value="1"/>
</dbReference>
<keyword evidence="7" id="KW-0574">Periplasm</keyword>
<evidence type="ECO:0000256" key="7">
    <source>
        <dbReference type="ARBA" id="ARBA00022764"/>
    </source>
</evidence>
<feature type="chain" id="PRO_5012017550" description="Glutathione-binding protein GsiB" evidence="8">
    <location>
        <begin position="29"/>
        <end position="517"/>
    </location>
</feature>
<dbReference type="InterPro" id="IPR000914">
    <property type="entry name" value="SBP_5_dom"/>
</dbReference>
<gene>
    <name evidence="10" type="ORF">CAL25_04955</name>
</gene>